<feature type="transmembrane region" description="Helical" evidence="7">
    <location>
        <begin position="181"/>
        <end position="199"/>
    </location>
</feature>
<dbReference type="Proteomes" id="UP000779900">
    <property type="component" value="Unassembled WGS sequence"/>
</dbReference>
<evidence type="ECO:0000259" key="8">
    <source>
        <dbReference type="PROSITE" id="PS50850"/>
    </source>
</evidence>
<protein>
    <submittedName>
        <fullName evidence="9">MFS transporter</fullName>
    </submittedName>
</protein>
<dbReference type="AlphaFoldDB" id="A0A938BSU0"/>
<sequence length="229" mass="24449">MQSLRFGPRAASGTYRALSLWRSVTYWAADLRAFWRFEAREPPVVFAYASQAMLVITGVSVFVFFVPLVQMDATLGGLGLGTRGVGWLAAIGSVGLVLSSMGYGFFGHRIRKHLVVLASFLVLGLTVMVLASVRSFAFAVPLAVLAGAAIAPLYIGIDTLLHESVTEAVRGRVFSNREWTLNAFAIVVAAVASLLSSAFPARHMLPVAGLLVSAVSMAGFVLCRGRRIG</sequence>
<accession>A0A938BSU0</accession>
<feature type="transmembrane region" description="Helical" evidence="7">
    <location>
        <begin position="139"/>
        <end position="161"/>
    </location>
</feature>
<keyword evidence="2" id="KW-0813">Transport</keyword>
<reference evidence="9" key="1">
    <citation type="submission" date="2019-03" db="EMBL/GenBank/DDBJ databases">
        <title>Lake Tanganyika Metagenome-Assembled Genomes (MAGs).</title>
        <authorList>
            <person name="Tran P."/>
        </authorList>
    </citation>
    <scope>NUCLEOTIDE SEQUENCE</scope>
    <source>
        <strain evidence="9">K_DeepCast_150m_m2_040</strain>
    </source>
</reference>
<dbReference type="InterPro" id="IPR036259">
    <property type="entry name" value="MFS_trans_sf"/>
</dbReference>
<evidence type="ECO:0000256" key="5">
    <source>
        <dbReference type="ARBA" id="ARBA00022989"/>
    </source>
</evidence>
<dbReference type="InterPro" id="IPR020846">
    <property type="entry name" value="MFS_dom"/>
</dbReference>
<keyword evidence="6 7" id="KW-0472">Membrane</keyword>
<dbReference type="EMBL" id="VGIR01000014">
    <property type="protein sequence ID" value="MBM3330912.1"/>
    <property type="molecule type" value="Genomic_DNA"/>
</dbReference>
<dbReference type="PROSITE" id="PS50850">
    <property type="entry name" value="MFS"/>
    <property type="match status" value="1"/>
</dbReference>
<keyword evidence="5 7" id="KW-1133">Transmembrane helix</keyword>
<feature type="transmembrane region" description="Helical" evidence="7">
    <location>
        <begin position="85"/>
        <end position="106"/>
    </location>
</feature>
<evidence type="ECO:0000256" key="3">
    <source>
        <dbReference type="ARBA" id="ARBA00022475"/>
    </source>
</evidence>
<evidence type="ECO:0000256" key="6">
    <source>
        <dbReference type="ARBA" id="ARBA00023136"/>
    </source>
</evidence>
<dbReference type="InterPro" id="IPR011701">
    <property type="entry name" value="MFS"/>
</dbReference>
<feature type="transmembrane region" description="Helical" evidence="7">
    <location>
        <begin position="113"/>
        <end position="133"/>
    </location>
</feature>
<dbReference type="SUPFAM" id="SSF103473">
    <property type="entry name" value="MFS general substrate transporter"/>
    <property type="match status" value="1"/>
</dbReference>
<dbReference type="Gene3D" id="1.20.1250.20">
    <property type="entry name" value="MFS general substrate transporter like domains"/>
    <property type="match status" value="1"/>
</dbReference>
<comment type="subcellular location">
    <subcellularLocation>
        <location evidence="1">Cell membrane</location>
        <topology evidence="1">Multi-pass membrane protein</topology>
    </subcellularLocation>
</comment>
<keyword evidence="4 7" id="KW-0812">Transmembrane</keyword>
<feature type="domain" description="Major facilitator superfamily (MFS) profile" evidence="8">
    <location>
        <begin position="44"/>
        <end position="229"/>
    </location>
</feature>
<dbReference type="PANTHER" id="PTHR43266">
    <property type="entry name" value="MACROLIDE-EFFLUX PROTEIN"/>
    <property type="match status" value="1"/>
</dbReference>
<dbReference type="GO" id="GO:0022857">
    <property type="term" value="F:transmembrane transporter activity"/>
    <property type="evidence" value="ECO:0007669"/>
    <property type="project" value="InterPro"/>
</dbReference>
<dbReference type="GO" id="GO:0005886">
    <property type="term" value="C:plasma membrane"/>
    <property type="evidence" value="ECO:0007669"/>
    <property type="project" value="UniProtKB-SubCell"/>
</dbReference>
<proteinExistence type="predicted"/>
<evidence type="ECO:0000256" key="4">
    <source>
        <dbReference type="ARBA" id="ARBA00022692"/>
    </source>
</evidence>
<comment type="caution">
    <text evidence="9">The sequence shown here is derived from an EMBL/GenBank/DDBJ whole genome shotgun (WGS) entry which is preliminary data.</text>
</comment>
<evidence type="ECO:0000256" key="2">
    <source>
        <dbReference type="ARBA" id="ARBA00022448"/>
    </source>
</evidence>
<evidence type="ECO:0000256" key="1">
    <source>
        <dbReference type="ARBA" id="ARBA00004651"/>
    </source>
</evidence>
<dbReference type="PANTHER" id="PTHR43266:SF2">
    <property type="entry name" value="MAJOR FACILITATOR SUPERFAMILY (MFS) PROFILE DOMAIN-CONTAINING PROTEIN"/>
    <property type="match status" value="1"/>
</dbReference>
<evidence type="ECO:0000313" key="9">
    <source>
        <dbReference type="EMBL" id="MBM3330912.1"/>
    </source>
</evidence>
<name>A0A938BSU0_UNCW3</name>
<evidence type="ECO:0000256" key="7">
    <source>
        <dbReference type="SAM" id="Phobius"/>
    </source>
</evidence>
<evidence type="ECO:0000313" key="10">
    <source>
        <dbReference type="Proteomes" id="UP000779900"/>
    </source>
</evidence>
<keyword evidence="3" id="KW-1003">Cell membrane</keyword>
<dbReference type="Pfam" id="PF07690">
    <property type="entry name" value="MFS_1"/>
    <property type="match status" value="1"/>
</dbReference>
<gene>
    <name evidence="9" type="ORF">FJY68_03560</name>
</gene>
<organism evidence="9 10">
    <name type="scientific">candidate division WOR-3 bacterium</name>
    <dbReference type="NCBI Taxonomy" id="2052148"/>
    <lineage>
        <taxon>Bacteria</taxon>
        <taxon>Bacteria division WOR-3</taxon>
    </lineage>
</organism>
<feature type="transmembrane region" description="Helical" evidence="7">
    <location>
        <begin position="45"/>
        <end position="65"/>
    </location>
</feature>
<feature type="transmembrane region" description="Helical" evidence="7">
    <location>
        <begin position="205"/>
        <end position="223"/>
    </location>
</feature>